<feature type="coiled-coil region" evidence="1">
    <location>
        <begin position="142"/>
        <end position="169"/>
    </location>
</feature>
<feature type="transmembrane region" description="Helical" evidence="2">
    <location>
        <begin position="234"/>
        <end position="254"/>
    </location>
</feature>
<feature type="transmembrane region" description="Helical" evidence="2">
    <location>
        <begin position="202"/>
        <end position="222"/>
    </location>
</feature>
<dbReference type="AlphaFoldDB" id="A0A0D6JIG7"/>
<protein>
    <submittedName>
        <fullName evidence="3">Uncharacterized protein</fullName>
    </submittedName>
</protein>
<accession>A0A0D6JIG7</accession>
<keyword evidence="2" id="KW-0472">Membrane</keyword>
<proteinExistence type="predicted"/>
<dbReference type="Proteomes" id="UP000033187">
    <property type="component" value="Chromosome 1"/>
</dbReference>
<keyword evidence="4" id="KW-1185">Reference proteome</keyword>
<keyword evidence="1" id="KW-0175">Coiled coil</keyword>
<dbReference type="EMBL" id="LN829119">
    <property type="protein sequence ID" value="CPR21749.1"/>
    <property type="molecule type" value="Genomic_DNA"/>
</dbReference>
<evidence type="ECO:0000313" key="4">
    <source>
        <dbReference type="Proteomes" id="UP000033187"/>
    </source>
</evidence>
<reference evidence="4" key="1">
    <citation type="submission" date="2015-02" db="EMBL/GenBank/DDBJ databases">
        <authorList>
            <person name="Chooi Y.-H."/>
        </authorList>
    </citation>
    <scope>NUCLEOTIDE SEQUENCE [LARGE SCALE GENOMIC DNA]</scope>
    <source>
        <strain evidence="4">strain Y</strain>
    </source>
</reference>
<name>A0A0D6JIG7_9HYPH</name>
<dbReference type="RefSeq" id="WP_046478541.1">
    <property type="nucleotide sequence ID" value="NZ_LN829118.1"/>
</dbReference>
<sequence>MGMMEEIEKSLKRIQGFDPSKLSREEDLGKQLSFSEAVEPARKVVALFNQLPISILSELPSQELNKLKTQADSVFNVFGKCLEFSSIGETEGGTPEQRRNAILKEVQNLYQQAFSGLHPFISFASSRTVDFSNLQVQGRAAIQAIEDKADELTEALQERSKEAASIVEEVRRVAAEQGVSQQAIYFREEADAHRTSANSWRIVTLVVAGILICLAVSSMFIHKWEYLAADNIQNALHVLAGKILVFGTAAYLLALSARNYLSHKHNEIINRHRQNALMTFTALVKASGNKDGQEIVLSHAAACIFAPQSTGYSKVSGSPLQASGMTMADIIPRAVSSRFSGSSDVA</sequence>
<dbReference type="KEGG" id="fiy:BN1229_v1_3186"/>
<organism evidence="3 4">
    <name type="scientific">Candidatus Filomicrobium marinum</name>
    <dbReference type="NCBI Taxonomy" id="1608628"/>
    <lineage>
        <taxon>Bacteria</taxon>
        <taxon>Pseudomonadati</taxon>
        <taxon>Pseudomonadota</taxon>
        <taxon>Alphaproteobacteria</taxon>
        <taxon>Hyphomicrobiales</taxon>
        <taxon>Hyphomicrobiaceae</taxon>
        <taxon>Filomicrobium</taxon>
    </lineage>
</organism>
<keyword evidence="2" id="KW-1133">Transmembrane helix</keyword>
<keyword evidence="2" id="KW-0812">Transmembrane</keyword>
<gene>
    <name evidence="3" type="ORF">YBN1229_v1_3186</name>
</gene>
<evidence type="ECO:0000256" key="1">
    <source>
        <dbReference type="SAM" id="Coils"/>
    </source>
</evidence>
<dbReference type="OrthoDB" id="5510751at2"/>
<dbReference type="KEGG" id="fil:BN1229_v1_2726"/>
<evidence type="ECO:0000313" key="3">
    <source>
        <dbReference type="EMBL" id="CPR21749.1"/>
    </source>
</evidence>
<evidence type="ECO:0000256" key="2">
    <source>
        <dbReference type="SAM" id="Phobius"/>
    </source>
</evidence>